<feature type="region of interest" description="Disordered" evidence="1">
    <location>
        <begin position="685"/>
        <end position="735"/>
    </location>
</feature>
<feature type="region of interest" description="Disordered" evidence="1">
    <location>
        <begin position="1123"/>
        <end position="1261"/>
    </location>
</feature>
<evidence type="ECO:0000313" key="2">
    <source>
        <dbReference type="EMBL" id="CAG7721713.1"/>
    </source>
</evidence>
<feature type="region of interest" description="Disordered" evidence="1">
    <location>
        <begin position="1350"/>
        <end position="1397"/>
    </location>
</feature>
<dbReference type="GO" id="GO:0001708">
    <property type="term" value="P:cell fate specification"/>
    <property type="evidence" value="ECO:0007669"/>
    <property type="project" value="TreeGrafter"/>
</dbReference>
<dbReference type="SMART" id="SM00185">
    <property type="entry name" value="ARM"/>
    <property type="match status" value="7"/>
</dbReference>
<feature type="region of interest" description="Disordered" evidence="1">
    <location>
        <begin position="527"/>
        <end position="556"/>
    </location>
</feature>
<gene>
    <name evidence="2" type="ORF">AFUS01_LOCUS10909</name>
</gene>
<feature type="region of interest" description="Disordered" evidence="1">
    <location>
        <begin position="991"/>
        <end position="1022"/>
    </location>
</feature>
<feature type="compositionally biased region" description="Polar residues" evidence="1">
    <location>
        <begin position="998"/>
        <end position="1021"/>
    </location>
</feature>
<feature type="compositionally biased region" description="Low complexity" evidence="1">
    <location>
        <begin position="1"/>
        <end position="11"/>
    </location>
</feature>
<dbReference type="PANTHER" id="PTHR12607:SF12">
    <property type="entry name" value="APC-LIKE, ISOFORM A-RELATED"/>
    <property type="match status" value="1"/>
</dbReference>
<dbReference type="InterPro" id="IPR000225">
    <property type="entry name" value="Armadillo"/>
</dbReference>
<dbReference type="InterPro" id="IPR009223">
    <property type="entry name" value="APC_rpt"/>
</dbReference>
<dbReference type="EMBL" id="CAJVCH010082138">
    <property type="protein sequence ID" value="CAG7721713.1"/>
    <property type="molecule type" value="Genomic_DNA"/>
</dbReference>
<dbReference type="GO" id="GO:0007026">
    <property type="term" value="P:negative regulation of microtubule depolymerization"/>
    <property type="evidence" value="ECO:0007669"/>
    <property type="project" value="TreeGrafter"/>
</dbReference>
<feature type="compositionally biased region" description="Basic and acidic residues" evidence="1">
    <location>
        <begin position="1220"/>
        <end position="1233"/>
    </location>
</feature>
<dbReference type="GO" id="GO:0008013">
    <property type="term" value="F:beta-catenin binding"/>
    <property type="evidence" value="ECO:0007669"/>
    <property type="project" value="InterPro"/>
</dbReference>
<dbReference type="GO" id="GO:0030877">
    <property type="term" value="C:beta-catenin destruction complex"/>
    <property type="evidence" value="ECO:0007669"/>
    <property type="project" value="TreeGrafter"/>
</dbReference>
<feature type="region of interest" description="Disordered" evidence="1">
    <location>
        <begin position="780"/>
        <end position="801"/>
    </location>
</feature>
<name>A0A8J2NVC1_9HEXA</name>
<feature type="compositionally biased region" description="Low complexity" evidence="1">
    <location>
        <begin position="41"/>
        <end position="53"/>
    </location>
</feature>
<reference evidence="2" key="1">
    <citation type="submission" date="2021-06" db="EMBL/GenBank/DDBJ databases">
        <authorList>
            <person name="Hodson N. C."/>
            <person name="Mongue J. A."/>
            <person name="Jaron S. K."/>
        </authorList>
    </citation>
    <scope>NUCLEOTIDE SEQUENCE</scope>
</reference>
<feature type="compositionally biased region" description="Low complexity" evidence="1">
    <location>
        <begin position="1358"/>
        <end position="1397"/>
    </location>
</feature>
<feature type="compositionally biased region" description="Polar residues" evidence="1">
    <location>
        <begin position="1123"/>
        <end position="1154"/>
    </location>
</feature>
<organism evidence="2 3">
    <name type="scientific">Allacma fusca</name>
    <dbReference type="NCBI Taxonomy" id="39272"/>
    <lineage>
        <taxon>Eukaryota</taxon>
        <taxon>Metazoa</taxon>
        <taxon>Ecdysozoa</taxon>
        <taxon>Arthropoda</taxon>
        <taxon>Hexapoda</taxon>
        <taxon>Collembola</taxon>
        <taxon>Symphypleona</taxon>
        <taxon>Sminthuridae</taxon>
        <taxon>Allacma</taxon>
    </lineage>
</organism>
<feature type="region of interest" description="Disordered" evidence="1">
    <location>
        <begin position="1277"/>
        <end position="1302"/>
    </location>
</feature>
<comment type="caution">
    <text evidence="2">The sequence shown here is derived from an EMBL/GenBank/DDBJ whole genome shotgun (WGS) entry which is preliminary data.</text>
</comment>
<dbReference type="InterPro" id="IPR026818">
    <property type="entry name" value="Apc_fam"/>
</dbReference>
<dbReference type="GO" id="GO:0045295">
    <property type="term" value="F:gamma-catenin binding"/>
    <property type="evidence" value="ECO:0007669"/>
    <property type="project" value="TreeGrafter"/>
</dbReference>
<dbReference type="PANTHER" id="PTHR12607">
    <property type="entry name" value="ADENOMATOUS POLYPOSIS COLI PROTEIN FAMILY"/>
    <property type="match status" value="1"/>
</dbReference>
<feature type="compositionally biased region" description="Pro residues" evidence="1">
    <location>
        <begin position="780"/>
        <end position="794"/>
    </location>
</feature>
<feature type="region of interest" description="Disordered" evidence="1">
    <location>
        <begin position="41"/>
        <end position="60"/>
    </location>
</feature>
<feature type="compositionally biased region" description="Low complexity" evidence="1">
    <location>
        <begin position="1277"/>
        <end position="1290"/>
    </location>
</feature>
<dbReference type="Pfam" id="PF00514">
    <property type="entry name" value="Arm"/>
    <property type="match status" value="2"/>
</dbReference>
<feature type="region of interest" description="Disordered" evidence="1">
    <location>
        <begin position="859"/>
        <end position="883"/>
    </location>
</feature>
<dbReference type="GO" id="GO:0016477">
    <property type="term" value="P:cell migration"/>
    <property type="evidence" value="ECO:0007669"/>
    <property type="project" value="TreeGrafter"/>
</dbReference>
<dbReference type="GO" id="GO:0007389">
    <property type="term" value="P:pattern specification process"/>
    <property type="evidence" value="ECO:0007669"/>
    <property type="project" value="TreeGrafter"/>
</dbReference>
<dbReference type="Proteomes" id="UP000708208">
    <property type="component" value="Unassembled WGS sequence"/>
</dbReference>
<dbReference type="GO" id="GO:0016055">
    <property type="term" value="P:Wnt signaling pathway"/>
    <property type="evidence" value="ECO:0007669"/>
    <property type="project" value="InterPro"/>
</dbReference>
<feature type="region of interest" description="Disordered" evidence="1">
    <location>
        <begin position="1"/>
        <end position="27"/>
    </location>
</feature>
<dbReference type="GO" id="GO:0008017">
    <property type="term" value="F:microtubule binding"/>
    <property type="evidence" value="ECO:0007669"/>
    <property type="project" value="TreeGrafter"/>
</dbReference>
<evidence type="ECO:0008006" key="4">
    <source>
        <dbReference type="Google" id="ProtNLM"/>
    </source>
</evidence>
<proteinExistence type="predicted"/>
<protein>
    <recommendedName>
        <fullName evidence="4">Adenomatous polyposis coli protein</fullName>
    </recommendedName>
</protein>
<sequence>MSISGSSWRSSAATPGNEGPLPNSSWRSSAAAAGNIVGSEAQHSSSSSWRASAVNTGSGAGSEVQHCEVVCNMLAMLSCSEKLDAQRALLAMTNSPESCQSLRRAGCIPLLIQILHPGSTTPVDSHPSIDAKFRASKALKNIVRFNPDEQMKRKEMRILRLLEVIRGFSSSISPAEQEKHPTSSSTTLMKLSFDEEHRNTMCTLGAIHALADLILADHRVHGPLPTDAECILIRRYSCMTLTNLTFGDGVNKALLCSLSEFLNSLVAQLEIENEDIVQVTASVLRNLSWHADSSSRDSLHDANCVSGLMKAALRATKESTMKATLSALWNLSAHSDANKAAICTTPNALKFLLSLLRRNKSMTIVENAGGILRNASAYATGIEECRLILRECHCYDILLEHLKSSSLTVVSNACGTLWNLSGHAEEQHILLKLNAVPMLKSLIYSKHERISEGAAAALHNILSYYNEHSNDLRQCYDEDNDQPLDLTITSCKSSPIRKINPPPFLNPPLYNGSVSSTRSCPDIQVKQQKLESSSDETFNYSHYDEEEEEEKHQQKDTVKTYCDEGTPGFSGSMVDLSNQAVDTFIQFQVEDTPAVFSRTSSLSSIEENQHGENTAEILETKKPCAIIAATGSLPNAPVVPKRVMFSAEETPLMFSRCSSVASLESCGELNNGRCESDCVSEFSRRTSEVVSPSELPDSPRAGDQGVSPPEPPQEQQEAGFIEVENSESKAKPASSANDEVKVFAMEGTPFLISTATSLSDIVGELDNQLTTKIIAEVPASAPPVIQPPPPQLPDPEPEAEDPIYSDVQLLQKCIRAGRAVGINPLFKKPPVLEEEEVDLSCLIQRGRAKLLTRSEDNLKQYTNPNYGKPSPQTTSGFDIHTKPSADLAFTPKQTLSSLPSLNQNQRFPNINLNIVPPIIHETNDVSNNLKNGDNAIESITAATNAMKLDTLSPLSFSPNANSIISSPNGNETDKTDSVATLSTVKQNFLILPDDNDNTDTPSVSEDTTWTDETPTFSSPIPSMSIGKAIKKVNAAVEETLSEIEQPTLDSIGTLDSAGFQSDSHQRLIHQKQLLLLQTSSSQASNLMNQKPPPEFFDLDSSMISVASIKSEIFEDGFIPSSPQLSSSTYAQQQQHNVPQKSNMTTSNTANSPSGSIPVPVPTPPQSKYDTYVIKRSESPKDRRKNDPDRYLTRTIEKSDLKMKPPVPPKPSAATVVRPTRASELRATRSREHSPTNSTTSLNTAGSKIPPKPPVRSTPPLNTTLPRNAKLMEGNNSLNSGGISGSIDPLNNPLPPLPQQQTQNVKDAHSKLNFGGRIGNLFRKSFSKDGGKKKENIWVKRREKALVSPFNYKPPAEQTTNTTTNGNATPINNASSNNTTVATSSSGNGKTSTKITTV</sequence>
<dbReference type="Pfam" id="PF05923">
    <property type="entry name" value="APC_r"/>
    <property type="match status" value="3"/>
</dbReference>
<feature type="compositionally biased region" description="Polar residues" evidence="1">
    <location>
        <begin position="527"/>
        <end position="540"/>
    </location>
</feature>
<feature type="compositionally biased region" description="Basic and acidic residues" evidence="1">
    <location>
        <begin position="1172"/>
        <end position="1202"/>
    </location>
</feature>
<dbReference type="Pfam" id="PF18797">
    <property type="entry name" value="APC_rep"/>
    <property type="match status" value="1"/>
</dbReference>
<keyword evidence="3" id="KW-1185">Reference proteome</keyword>
<dbReference type="GO" id="GO:0016342">
    <property type="term" value="C:catenin complex"/>
    <property type="evidence" value="ECO:0007669"/>
    <property type="project" value="TreeGrafter"/>
</dbReference>
<dbReference type="OrthoDB" id="5918429at2759"/>
<feature type="compositionally biased region" description="Polar residues" evidence="1">
    <location>
        <begin position="859"/>
        <end position="876"/>
    </location>
</feature>
<accession>A0A8J2NVC1</accession>
<dbReference type="GO" id="GO:0007399">
    <property type="term" value="P:nervous system development"/>
    <property type="evidence" value="ECO:0007669"/>
    <property type="project" value="TreeGrafter"/>
</dbReference>
<feature type="compositionally biased region" description="Polar residues" evidence="1">
    <location>
        <begin position="1234"/>
        <end position="1245"/>
    </location>
</feature>
<evidence type="ECO:0000313" key="3">
    <source>
        <dbReference type="Proteomes" id="UP000708208"/>
    </source>
</evidence>
<evidence type="ECO:0000256" key="1">
    <source>
        <dbReference type="SAM" id="MobiDB-lite"/>
    </source>
</evidence>
<dbReference type="GO" id="GO:0090090">
    <property type="term" value="P:negative regulation of canonical Wnt signaling pathway"/>
    <property type="evidence" value="ECO:0007669"/>
    <property type="project" value="TreeGrafter"/>
</dbReference>
<dbReference type="GO" id="GO:0005881">
    <property type="term" value="C:cytoplasmic microtubule"/>
    <property type="evidence" value="ECO:0007669"/>
    <property type="project" value="TreeGrafter"/>
</dbReference>
<dbReference type="InterPro" id="IPR041257">
    <property type="entry name" value="APC_rep"/>
</dbReference>